<accession>A0A3D9L1C2</accession>
<reference evidence="1 2" key="1">
    <citation type="submission" date="2018-07" db="EMBL/GenBank/DDBJ databases">
        <title>Genomic Encyclopedia of Type Strains, Phase IV (KMG-IV): sequencing the most valuable type-strain genomes for metagenomic binning, comparative biology and taxonomic classification.</title>
        <authorList>
            <person name="Goeker M."/>
        </authorList>
    </citation>
    <scope>NUCLEOTIDE SEQUENCE [LARGE SCALE GENOMIC DNA]</scope>
    <source>
        <strain evidence="1 2">DSM 4134</strain>
    </source>
</reference>
<dbReference type="AlphaFoldDB" id="A0A3D9L1C2"/>
<sequence length="294" mass="33387">MIFSSIFKLERKSIILVAEMRKFFILGITLITCLAAHAQNFLSWQLNDRYFSVQAGAGFASYRGELKHNGSIQNEVSNLNLAIEARLWSKVSARLLVGNYAIRGHDKHAPDSSWARQRNLSFYSRNLEAALQGVFYLRSYRGDYYKRWKLDPYVALGVGFTTVNPMADLGNESYALYDIATEDASYSRLTVILPAAAGLKWKVNPYLNFITEVAFRYTFSDYLDDVSGQYPTSYPNTTAELLSNRKDEIGVVNEEAYESLTSGMPRGDHSDKDAYLFLNLKLEYYLPPGLFSKN</sequence>
<keyword evidence="2" id="KW-1185">Reference proteome</keyword>
<evidence type="ECO:0000313" key="2">
    <source>
        <dbReference type="Proteomes" id="UP000256779"/>
    </source>
</evidence>
<evidence type="ECO:0008006" key="3">
    <source>
        <dbReference type="Google" id="ProtNLM"/>
    </source>
</evidence>
<name>A0A3D9L1C2_MARFU</name>
<proteinExistence type="predicted"/>
<dbReference type="InterPro" id="IPR011250">
    <property type="entry name" value="OMP/PagP_B-barrel"/>
</dbReference>
<dbReference type="Proteomes" id="UP000256779">
    <property type="component" value="Unassembled WGS sequence"/>
</dbReference>
<comment type="caution">
    <text evidence="1">The sequence shown here is derived from an EMBL/GenBank/DDBJ whole genome shotgun (WGS) entry which is preliminary data.</text>
</comment>
<evidence type="ECO:0000313" key="1">
    <source>
        <dbReference type="EMBL" id="RED97543.1"/>
    </source>
</evidence>
<dbReference type="SUPFAM" id="SSF56925">
    <property type="entry name" value="OMPA-like"/>
    <property type="match status" value="1"/>
</dbReference>
<dbReference type="EMBL" id="QREG01000012">
    <property type="protein sequence ID" value="RED97543.1"/>
    <property type="molecule type" value="Genomic_DNA"/>
</dbReference>
<organism evidence="1 2">
    <name type="scientific">Marinoscillum furvescens DSM 4134</name>
    <dbReference type="NCBI Taxonomy" id="1122208"/>
    <lineage>
        <taxon>Bacteria</taxon>
        <taxon>Pseudomonadati</taxon>
        <taxon>Bacteroidota</taxon>
        <taxon>Cytophagia</taxon>
        <taxon>Cytophagales</taxon>
        <taxon>Reichenbachiellaceae</taxon>
        <taxon>Marinoscillum</taxon>
    </lineage>
</organism>
<protein>
    <recommendedName>
        <fullName evidence="3">Outer membrane protein with beta-barrel domain</fullName>
    </recommendedName>
</protein>
<gene>
    <name evidence="1" type="ORF">C7460_112154</name>
</gene>